<dbReference type="AlphaFoldDB" id="A0AAN9QP60"/>
<dbReference type="GO" id="GO:0006493">
    <property type="term" value="P:protein O-linked glycosylation"/>
    <property type="evidence" value="ECO:0007669"/>
    <property type="project" value="InterPro"/>
</dbReference>
<dbReference type="InterPro" id="IPR037919">
    <property type="entry name" value="OGT"/>
</dbReference>
<organism evidence="1 2">
    <name type="scientific">Canavalia gladiata</name>
    <name type="common">Sword bean</name>
    <name type="synonym">Dolichos gladiatus</name>
    <dbReference type="NCBI Taxonomy" id="3824"/>
    <lineage>
        <taxon>Eukaryota</taxon>
        <taxon>Viridiplantae</taxon>
        <taxon>Streptophyta</taxon>
        <taxon>Embryophyta</taxon>
        <taxon>Tracheophyta</taxon>
        <taxon>Spermatophyta</taxon>
        <taxon>Magnoliopsida</taxon>
        <taxon>eudicotyledons</taxon>
        <taxon>Gunneridae</taxon>
        <taxon>Pentapetalae</taxon>
        <taxon>rosids</taxon>
        <taxon>fabids</taxon>
        <taxon>Fabales</taxon>
        <taxon>Fabaceae</taxon>
        <taxon>Papilionoideae</taxon>
        <taxon>50 kb inversion clade</taxon>
        <taxon>NPAAA clade</taxon>
        <taxon>indigoferoid/millettioid clade</taxon>
        <taxon>Phaseoleae</taxon>
        <taxon>Canavalia</taxon>
    </lineage>
</organism>
<evidence type="ECO:0000313" key="1">
    <source>
        <dbReference type="EMBL" id="KAK7345005.1"/>
    </source>
</evidence>
<accession>A0AAN9QP60</accession>
<comment type="caution">
    <text evidence="1">The sequence shown here is derived from an EMBL/GenBank/DDBJ whole genome shotgun (WGS) entry which is preliminary data.</text>
</comment>
<dbReference type="PANTHER" id="PTHR44366:SF1">
    <property type="entry name" value="UDP-N-ACETYLGLUCOSAMINE--PEPTIDE N-ACETYLGLUCOSAMINYLTRANSFERASE 110 KDA SUBUNIT"/>
    <property type="match status" value="1"/>
</dbReference>
<keyword evidence="2" id="KW-1185">Reference proteome</keyword>
<dbReference type="SUPFAM" id="SSF48452">
    <property type="entry name" value="TPR-like"/>
    <property type="match status" value="1"/>
</dbReference>
<dbReference type="PANTHER" id="PTHR44366">
    <property type="entry name" value="UDP-N-ACETYLGLUCOSAMINE--PEPTIDE N-ACETYLGLUCOSAMINYLTRANSFERASE 110 KDA SUBUNIT"/>
    <property type="match status" value="1"/>
</dbReference>
<reference evidence="1 2" key="1">
    <citation type="submission" date="2024-01" db="EMBL/GenBank/DDBJ databases">
        <title>The genomes of 5 underutilized Papilionoideae crops provide insights into root nodulation and disease resistanc.</title>
        <authorList>
            <person name="Jiang F."/>
        </authorList>
    </citation>
    <scope>NUCLEOTIDE SEQUENCE [LARGE SCALE GENOMIC DNA]</scope>
    <source>
        <strain evidence="1">LVBAO_FW01</strain>
        <tissue evidence="1">Leaves</tissue>
    </source>
</reference>
<proteinExistence type="predicted"/>
<evidence type="ECO:0000313" key="2">
    <source>
        <dbReference type="Proteomes" id="UP001367508"/>
    </source>
</evidence>
<dbReference type="InterPro" id="IPR011990">
    <property type="entry name" value="TPR-like_helical_dom_sf"/>
</dbReference>
<dbReference type="GO" id="GO:0097363">
    <property type="term" value="F:protein O-acetylglucosaminyltransferase activity"/>
    <property type="evidence" value="ECO:0007669"/>
    <property type="project" value="TreeGrafter"/>
</dbReference>
<dbReference type="Gene3D" id="1.25.40.10">
    <property type="entry name" value="Tetratricopeptide repeat domain"/>
    <property type="match status" value="1"/>
</dbReference>
<sequence length="229" mass="25889">MSVLPEASAISIDPCLKLHAIYYLQRLLHSVLYSSEILASSLSVPFIASILSSLFSPETATPPRINLIQSLMLAWFSLSKAYGDYSLYICDTYDVYQVTKCFVVVHIPHAYEISRIQTTSSVTTESFARYNKLAIMYKQQRNYVDTIYCYSKVPRIDPFATDRLVNRGNTHQEIGRVSEAIQDYIHTIAVKLITGEAHANLASVYKDNGHVEAFVKSYMIIPTPYILLV</sequence>
<name>A0AAN9QP60_CANGL</name>
<dbReference type="EMBL" id="JAYMYQ010000003">
    <property type="protein sequence ID" value="KAK7345005.1"/>
    <property type="molecule type" value="Genomic_DNA"/>
</dbReference>
<protein>
    <submittedName>
        <fullName evidence="1">Uncharacterized protein</fullName>
    </submittedName>
</protein>
<gene>
    <name evidence="1" type="ORF">VNO77_15343</name>
</gene>
<dbReference type="Proteomes" id="UP001367508">
    <property type="component" value="Unassembled WGS sequence"/>
</dbReference>